<proteinExistence type="predicted"/>
<protein>
    <recommendedName>
        <fullName evidence="3">Transposase</fullName>
    </recommendedName>
</protein>
<dbReference type="Proteomes" id="UP000681341">
    <property type="component" value="Unassembled WGS sequence"/>
</dbReference>
<name>A0ABS3U2Z1_9ACTN</name>
<dbReference type="EMBL" id="JAGFNP010000004">
    <property type="protein sequence ID" value="MBO3733138.1"/>
    <property type="molecule type" value="Genomic_DNA"/>
</dbReference>
<evidence type="ECO:0000313" key="2">
    <source>
        <dbReference type="Proteomes" id="UP000681341"/>
    </source>
</evidence>
<comment type="caution">
    <text evidence="1">The sequence shown here is derived from an EMBL/GenBank/DDBJ whole genome shotgun (WGS) entry which is preliminary data.</text>
</comment>
<evidence type="ECO:0000313" key="1">
    <source>
        <dbReference type="EMBL" id="MBO3733138.1"/>
    </source>
</evidence>
<sequence>MRQGKALLSASKGRPIHAYIALSMFTGVRTEEARPLEWAHTHLNPVQGQTCS</sequence>
<evidence type="ECO:0008006" key="3">
    <source>
        <dbReference type="Google" id="ProtNLM"/>
    </source>
</evidence>
<dbReference type="RefSeq" id="WP_208496018.1">
    <property type="nucleotide sequence ID" value="NZ_JAGFNP010000004.1"/>
</dbReference>
<organism evidence="1 2">
    <name type="scientific">Glycomyces niveus</name>
    <dbReference type="NCBI Taxonomy" id="2820287"/>
    <lineage>
        <taxon>Bacteria</taxon>
        <taxon>Bacillati</taxon>
        <taxon>Actinomycetota</taxon>
        <taxon>Actinomycetes</taxon>
        <taxon>Glycomycetales</taxon>
        <taxon>Glycomycetaceae</taxon>
        <taxon>Glycomyces</taxon>
    </lineage>
</organism>
<keyword evidence="2" id="KW-1185">Reference proteome</keyword>
<gene>
    <name evidence="1" type="ORF">J5V16_09915</name>
</gene>
<accession>A0ABS3U2Z1</accession>
<reference evidence="1 2" key="1">
    <citation type="submission" date="2021-03" db="EMBL/GenBank/DDBJ databases">
        <title>Glycomyces sp. nov., a novel actinomycete isolated from soil.</title>
        <authorList>
            <person name="Yang X."/>
            <person name="Xu X."/>
        </authorList>
    </citation>
    <scope>NUCLEOTIDE SEQUENCE [LARGE SCALE GENOMIC DNA]</scope>
    <source>
        <strain evidence="1 2">NEAU-S30</strain>
    </source>
</reference>